<dbReference type="AlphaFoldDB" id="A0A165M4D5"/>
<name>A0A165M4D5_EXIGL</name>
<accession>A0A165M4D5</accession>
<keyword evidence="3" id="KW-1185">Reference proteome</keyword>
<feature type="region of interest" description="Disordered" evidence="1">
    <location>
        <begin position="106"/>
        <end position="127"/>
    </location>
</feature>
<gene>
    <name evidence="2" type="ORF">EXIGLDRAFT_285517</name>
</gene>
<feature type="region of interest" description="Disordered" evidence="1">
    <location>
        <begin position="67"/>
        <end position="86"/>
    </location>
</feature>
<evidence type="ECO:0000256" key="1">
    <source>
        <dbReference type="SAM" id="MobiDB-lite"/>
    </source>
</evidence>
<reference evidence="2 3" key="1">
    <citation type="journal article" date="2016" name="Mol. Biol. Evol.">
        <title>Comparative Genomics of Early-Diverging Mushroom-Forming Fungi Provides Insights into the Origins of Lignocellulose Decay Capabilities.</title>
        <authorList>
            <person name="Nagy L.G."/>
            <person name="Riley R."/>
            <person name="Tritt A."/>
            <person name="Adam C."/>
            <person name="Daum C."/>
            <person name="Floudas D."/>
            <person name="Sun H."/>
            <person name="Yadav J.S."/>
            <person name="Pangilinan J."/>
            <person name="Larsson K.H."/>
            <person name="Matsuura K."/>
            <person name="Barry K."/>
            <person name="Labutti K."/>
            <person name="Kuo R."/>
            <person name="Ohm R.A."/>
            <person name="Bhattacharya S.S."/>
            <person name="Shirouzu T."/>
            <person name="Yoshinaga Y."/>
            <person name="Martin F.M."/>
            <person name="Grigoriev I.V."/>
            <person name="Hibbett D.S."/>
        </authorList>
    </citation>
    <scope>NUCLEOTIDE SEQUENCE [LARGE SCALE GENOMIC DNA]</scope>
    <source>
        <strain evidence="2 3">HHB12029</strain>
    </source>
</reference>
<dbReference type="Proteomes" id="UP000077266">
    <property type="component" value="Unassembled WGS sequence"/>
</dbReference>
<protein>
    <submittedName>
        <fullName evidence="2">Uncharacterized protein</fullName>
    </submittedName>
</protein>
<evidence type="ECO:0000313" key="2">
    <source>
        <dbReference type="EMBL" id="KZV98750.1"/>
    </source>
</evidence>
<organism evidence="2 3">
    <name type="scientific">Exidia glandulosa HHB12029</name>
    <dbReference type="NCBI Taxonomy" id="1314781"/>
    <lineage>
        <taxon>Eukaryota</taxon>
        <taxon>Fungi</taxon>
        <taxon>Dikarya</taxon>
        <taxon>Basidiomycota</taxon>
        <taxon>Agaricomycotina</taxon>
        <taxon>Agaricomycetes</taxon>
        <taxon>Auriculariales</taxon>
        <taxon>Exidiaceae</taxon>
        <taxon>Exidia</taxon>
    </lineage>
</organism>
<proteinExistence type="predicted"/>
<dbReference type="InParanoid" id="A0A165M4D5"/>
<feature type="compositionally biased region" description="Basic residues" evidence="1">
    <location>
        <begin position="117"/>
        <end position="127"/>
    </location>
</feature>
<evidence type="ECO:0000313" key="3">
    <source>
        <dbReference type="Proteomes" id="UP000077266"/>
    </source>
</evidence>
<dbReference type="EMBL" id="KV425915">
    <property type="protein sequence ID" value="KZV98750.1"/>
    <property type="molecule type" value="Genomic_DNA"/>
</dbReference>
<sequence>MTLSCLLWSYGPQATLSSKKEGCRRTRKQRGIVASHRREGQSAWYVCVDEGKSSCHGMYCSECARLSPRLPSPRRRSGSTSQETATGRLQSTVLCVLRVSIDGTGLCEDETGLSCKAGKKKHRAKEG</sequence>